<sequence length="154" mass="17384">MASNPACLFCRIIKREIPSKILFETEHSFLVQAALSFMEESFSEFPHLAFLDIGPLSDGHTVVIPKHHAQFLHELPDAEMADLLPTAKKVAVALGCKDYNILQNNGRIAHQAVDHVHFHVIPKPNDEEGLVMGWKVKETNGDKLEELRKRILKL</sequence>
<dbReference type="InterPro" id="IPR019808">
    <property type="entry name" value="Histidine_triad_CS"/>
</dbReference>
<dbReference type="PROSITE" id="PS51084">
    <property type="entry name" value="HIT_2"/>
    <property type="match status" value="1"/>
</dbReference>
<accession>A0A9P8BV36</accession>
<evidence type="ECO:0000256" key="1">
    <source>
        <dbReference type="PIRSR" id="PIRSR601310-1"/>
    </source>
</evidence>
<dbReference type="Pfam" id="PF01230">
    <property type="entry name" value="HIT"/>
    <property type="match status" value="1"/>
</dbReference>
<dbReference type="InterPro" id="IPR011146">
    <property type="entry name" value="HIT-like"/>
</dbReference>
<organism evidence="5 6">
    <name type="scientific">Linnemannia hyalina</name>
    <dbReference type="NCBI Taxonomy" id="64524"/>
    <lineage>
        <taxon>Eukaryota</taxon>
        <taxon>Fungi</taxon>
        <taxon>Fungi incertae sedis</taxon>
        <taxon>Mucoromycota</taxon>
        <taxon>Mortierellomycotina</taxon>
        <taxon>Mortierellomycetes</taxon>
        <taxon>Mortierellales</taxon>
        <taxon>Mortierellaceae</taxon>
        <taxon>Linnemannia</taxon>
    </lineage>
</organism>
<evidence type="ECO:0000259" key="4">
    <source>
        <dbReference type="PROSITE" id="PS51084"/>
    </source>
</evidence>
<dbReference type="SUPFAM" id="SSF54197">
    <property type="entry name" value="HIT-like"/>
    <property type="match status" value="1"/>
</dbReference>
<reference evidence="5" key="1">
    <citation type="submission" date="2021-06" db="EMBL/GenBank/DDBJ databases">
        <title>Genome Sequence of Mortierella hyaline Strain SCG-10, a Cold-Adapted, Nitrate-Reducing Fungus Isolated from Soil in Minnesota, USA.</title>
        <authorList>
            <person name="Aldossari N."/>
        </authorList>
    </citation>
    <scope>NUCLEOTIDE SEQUENCE</scope>
    <source>
        <strain evidence="5">SCG-10</strain>
    </source>
</reference>
<feature type="domain" description="HIT" evidence="4">
    <location>
        <begin position="8"/>
        <end position="130"/>
    </location>
</feature>
<dbReference type="InterPro" id="IPR036265">
    <property type="entry name" value="HIT-like_sf"/>
</dbReference>
<keyword evidence="6" id="KW-1185">Reference proteome</keyword>
<gene>
    <name evidence="5" type="primary">HNT1</name>
    <name evidence="5" type="ORF">KI688_009329</name>
</gene>
<evidence type="ECO:0000313" key="6">
    <source>
        <dbReference type="Proteomes" id="UP000707451"/>
    </source>
</evidence>
<evidence type="ECO:0000256" key="2">
    <source>
        <dbReference type="PIRSR" id="PIRSR601310-3"/>
    </source>
</evidence>
<proteinExistence type="predicted"/>
<dbReference type="PANTHER" id="PTHR46648:SF1">
    <property type="entry name" value="ADENOSINE 5'-MONOPHOSPHORAMIDASE HNT1"/>
    <property type="match status" value="1"/>
</dbReference>
<dbReference type="PROSITE" id="PS00892">
    <property type="entry name" value="HIT_1"/>
    <property type="match status" value="1"/>
</dbReference>
<dbReference type="Gene3D" id="3.30.428.10">
    <property type="entry name" value="HIT-like"/>
    <property type="match status" value="2"/>
</dbReference>
<name>A0A9P8BV36_9FUNG</name>
<dbReference type="PANTHER" id="PTHR46648">
    <property type="entry name" value="HIT FAMILY PROTEIN 1"/>
    <property type="match status" value="1"/>
</dbReference>
<evidence type="ECO:0000256" key="3">
    <source>
        <dbReference type="PROSITE-ProRule" id="PRU00464"/>
    </source>
</evidence>
<feature type="short sequence motif" description="Histidine triad motif" evidence="2 3">
    <location>
        <begin position="115"/>
        <end position="119"/>
    </location>
</feature>
<dbReference type="Proteomes" id="UP000707451">
    <property type="component" value="Unassembled WGS sequence"/>
</dbReference>
<dbReference type="OrthoDB" id="672793at2759"/>
<protein>
    <submittedName>
        <fullName evidence="5">Adenosine 5'-monophosphoramidase</fullName>
    </submittedName>
</protein>
<dbReference type="GO" id="GO:0009117">
    <property type="term" value="P:nucleotide metabolic process"/>
    <property type="evidence" value="ECO:0007669"/>
    <property type="project" value="TreeGrafter"/>
</dbReference>
<comment type="caution">
    <text evidence="5">The sequence shown here is derived from an EMBL/GenBank/DDBJ whole genome shotgun (WGS) entry which is preliminary data.</text>
</comment>
<dbReference type="InterPro" id="IPR039384">
    <property type="entry name" value="HINT"/>
</dbReference>
<dbReference type="InterPro" id="IPR001310">
    <property type="entry name" value="Histidine_triad_HIT"/>
</dbReference>
<feature type="active site" description="Tele-AMP-histidine intermediate" evidence="1">
    <location>
        <position position="117"/>
    </location>
</feature>
<dbReference type="CDD" id="cd01277">
    <property type="entry name" value="HINT_subgroup"/>
    <property type="match status" value="1"/>
</dbReference>
<dbReference type="GO" id="GO:0003824">
    <property type="term" value="F:catalytic activity"/>
    <property type="evidence" value="ECO:0007669"/>
    <property type="project" value="InterPro"/>
</dbReference>
<evidence type="ECO:0000313" key="5">
    <source>
        <dbReference type="EMBL" id="KAG9069999.1"/>
    </source>
</evidence>
<dbReference type="EMBL" id="JAHRHY010000004">
    <property type="protein sequence ID" value="KAG9069999.1"/>
    <property type="molecule type" value="Genomic_DNA"/>
</dbReference>
<dbReference type="AlphaFoldDB" id="A0A9P8BV36"/>